<reference evidence="3 4" key="1">
    <citation type="submission" date="2020-04" db="EMBL/GenBank/DDBJ databases">
        <title>Description of novel Gluconacetobacter.</title>
        <authorList>
            <person name="Sombolestani A."/>
        </authorList>
    </citation>
    <scope>NUCLEOTIDE SEQUENCE [LARGE SCALE GENOMIC DNA]</scope>
    <source>
        <strain evidence="3 4">LMG 19747</strain>
    </source>
</reference>
<dbReference type="RefSeq" id="WP_182996948.1">
    <property type="nucleotide sequence ID" value="NZ_JABEQJ010000008.1"/>
</dbReference>
<gene>
    <name evidence="3" type="ORF">HLH48_07850</name>
</gene>
<proteinExistence type="inferred from homology"/>
<evidence type="ECO:0000313" key="3">
    <source>
        <dbReference type="EMBL" id="MBB2160086.1"/>
    </source>
</evidence>
<evidence type="ECO:0000259" key="2">
    <source>
        <dbReference type="Pfam" id="PF04984"/>
    </source>
</evidence>
<comment type="similarity">
    <text evidence="1">Belongs to the myoviridae tail sheath protein family.</text>
</comment>
<dbReference type="AlphaFoldDB" id="A0A7W4IC05"/>
<dbReference type="Proteomes" id="UP000589085">
    <property type="component" value="Unassembled WGS sequence"/>
</dbReference>
<name>A0A7W4IC05_9PROT</name>
<comment type="caution">
    <text evidence="3">The sequence shown here is derived from an EMBL/GenBank/DDBJ whole genome shotgun (WGS) entry which is preliminary data.</text>
</comment>
<feature type="domain" description="Tail sheath protein subtilisin-like" evidence="2">
    <location>
        <begin position="208"/>
        <end position="370"/>
    </location>
</feature>
<dbReference type="InterPro" id="IPR035089">
    <property type="entry name" value="Phage_sheath_subtilisin"/>
</dbReference>
<evidence type="ECO:0000256" key="1">
    <source>
        <dbReference type="ARBA" id="ARBA00008005"/>
    </source>
</evidence>
<evidence type="ECO:0000313" key="4">
    <source>
        <dbReference type="Proteomes" id="UP000589085"/>
    </source>
</evidence>
<accession>A0A7W4IC05</accession>
<dbReference type="EMBL" id="JABEQJ010000008">
    <property type="protein sequence ID" value="MBB2160086.1"/>
    <property type="molecule type" value="Genomic_DNA"/>
</dbReference>
<dbReference type="Pfam" id="PF04984">
    <property type="entry name" value="Phage_sheath_1"/>
    <property type="match status" value="1"/>
</dbReference>
<protein>
    <submittedName>
        <fullName evidence="3">Phage tail protein</fullName>
    </submittedName>
</protein>
<sequence>MTTVSLTQIPDNWNVPGSNAEITAIRSGNTPTAMPLRVLLIGQLAGGIAQANVPVPVTDPSQPPALFGTGTALARQAVKFLGAGPYVQVDVIGVAPAQGAVAATGAILPAGTATGNGTIAVLVGGVRVPVVLTKGTTAAQAQAAIVAALATVTDAATIATAVADGASASVNFTVKEVGVHGNSIDLRMSAAHADQVPGLTFAVTPFSGGAGSPDITSALDAVSNVWYTDMHLCLTDAPNLATFTTELTRRYGAMVRKDAHGFIGIRGSYSDALALQATLNCPYLCVLPANNPLWSPWEAGAVLCAVAAQASNSDPARQMQDLVLTGLEGLGPADADLYDETMRNVLLGTGGSTFKVGQDGTVSLERVVTTYQTDANGLPDTAWQDIMTVKTDTRVRYEWRSYTSSWSRLKLADDGSTLSLADGVLTPSIAKTEALIQMKLWEAQGWIENVDGLADQVQFWRDPQNKNRLLYVMPIQVIGNVIRVDGQIQTEY</sequence>
<organism evidence="3 4">
    <name type="scientific">Gluconacetobacter sacchari</name>
    <dbReference type="NCBI Taxonomy" id="92759"/>
    <lineage>
        <taxon>Bacteria</taxon>
        <taxon>Pseudomonadati</taxon>
        <taxon>Pseudomonadota</taxon>
        <taxon>Alphaproteobacteria</taxon>
        <taxon>Acetobacterales</taxon>
        <taxon>Acetobacteraceae</taxon>
        <taxon>Gluconacetobacter</taxon>
    </lineage>
</organism>